<evidence type="ECO:0000313" key="3">
    <source>
        <dbReference type="EMBL" id="KAL1268678.1"/>
    </source>
</evidence>
<keyword evidence="2" id="KW-0812">Transmembrane</keyword>
<evidence type="ECO:0000313" key="4">
    <source>
        <dbReference type="Proteomes" id="UP001558613"/>
    </source>
</evidence>
<dbReference type="PANTHER" id="PTHR21063:SF4">
    <property type="entry name" value="CD48 ANTIGEN-RELATED"/>
    <property type="match status" value="1"/>
</dbReference>
<feature type="non-terminal residue" evidence="3">
    <location>
        <position position="114"/>
    </location>
</feature>
<evidence type="ECO:0000256" key="2">
    <source>
        <dbReference type="SAM" id="Phobius"/>
    </source>
</evidence>
<feature type="region of interest" description="Disordered" evidence="1">
    <location>
        <begin position="81"/>
        <end position="114"/>
    </location>
</feature>
<protein>
    <submittedName>
        <fullName evidence="3">Uncharacterized protein</fullName>
    </submittedName>
</protein>
<name>A0ABR3MVL2_9TELE</name>
<comment type="caution">
    <text evidence="3">The sequence shown here is derived from an EMBL/GenBank/DDBJ whole genome shotgun (WGS) entry which is preliminary data.</text>
</comment>
<dbReference type="PANTHER" id="PTHR21063">
    <property type="entry name" value="LFA-3"/>
    <property type="match status" value="1"/>
</dbReference>
<organism evidence="3 4">
    <name type="scientific">Cirrhinus molitorella</name>
    <name type="common">mud carp</name>
    <dbReference type="NCBI Taxonomy" id="172907"/>
    <lineage>
        <taxon>Eukaryota</taxon>
        <taxon>Metazoa</taxon>
        <taxon>Chordata</taxon>
        <taxon>Craniata</taxon>
        <taxon>Vertebrata</taxon>
        <taxon>Euteleostomi</taxon>
        <taxon>Actinopterygii</taxon>
        <taxon>Neopterygii</taxon>
        <taxon>Teleostei</taxon>
        <taxon>Ostariophysi</taxon>
        <taxon>Cypriniformes</taxon>
        <taxon>Cyprinidae</taxon>
        <taxon>Labeoninae</taxon>
        <taxon>Labeonini</taxon>
        <taxon>Cirrhinus</taxon>
    </lineage>
</organism>
<dbReference type="Proteomes" id="UP001558613">
    <property type="component" value="Unassembled WGS sequence"/>
</dbReference>
<dbReference type="EMBL" id="JAYMGO010000009">
    <property type="protein sequence ID" value="KAL1268678.1"/>
    <property type="molecule type" value="Genomic_DNA"/>
</dbReference>
<proteinExistence type="predicted"/>
<sequence length="114" mass="12918">MLILLNVSDVEYQDKNTYSCVINNSFTNQTTQLNMTQLCQPCADQTLPLFYTLLISAAGSLLIVAAVVFLLLLQKNIEEQARQRRKTETNSALFKTPNSKNDTPRSRRPHRSLS</sequence>
<keyword evidence="2" id="KW-1133">Transmembrane helix</keyword>
<feature type="transmembrane region" description="Helical" evidence="2">
    <location>
        <begin position="50"/>
        <end position="73"/>
    </location>
</feature>
<keyword evidence="4" id="KW-1185">Reference proteome</keyword>
<reference evidence="3 4" key="1">
    <citation type="submission" date="2023-09" db="EMBL/GenBank/DDBJ databases">
        <authorList>
            <person name="Wang M."/>
        </authorList>
    </citation>
    <scope>NUCLEOTIDE SEQUENCE [LARGE SCALE GENOMIC DNA]</scope>
    <source>
        <strain evidence="3">GT-2023</strain>
        <tissue evidence="3">Liver</tissue>
    </source>
</reference>
<accession>A0ABR3MVL2</accession>
<keyword evidence="2" id="KW-0472">Membrane</keyword>
<gene>
    <name evidence="3" type="ORF">QQF64_034041</name>
</gene>
<evidence type="ECO:0000256" key="1">
    <source>
        <dbReference type="SAM" id="MobiDB-lite"/>
    </source>
</evidence>
<feature type="compositionally biased region" description="Polar residues" evidence="1">
    <location>
        <begin position="89"/>
        <end position="101"/>
    </location>
</feature>